<reference evidence="3 4" key="1">
    <citation type="submission" date="2016-12" db="EMBL/GenBank/DDBJ databases">
        <authorList>
            <person name="Song W.-J."/>
            <person name="Kurnit D.M."/>
        </authorList>
    </citation>
    <scope>NUCLEOTIDE SEQUENCE [LARGE SCALE GENOMIC DNA]</scope>
    <source>
        <strain evidence="3 4">IMCC3135</strain>
    </source>
</reference>
<dbReference type="AlphaFoldDB" id="A0A2Z2NYD2"/>
<dbReference type="PANTHER" id="PTHR12835:SF5">
    <property type="entry name" value="BIOTIN--PROTEIN LIGASE"/>
    <property type="match status" value="1"/>
</dbReference>
<dbReference type="EC" id="6.3.4.15" evidence="3"/>
<dbReference type="SUPFAM" id="SSF55681">
    <property type="entry name" value="Class II aaRS and biotin synthetases"/>
    <property type="match status" value="1"/>
</dbReference>
<dbReference type="PANTHER" id="PTHR12835">
    <property type="entry name" value="BIOTIN PROTEIN LIGASE"/>
    <property type="match status" value="1"/>
</dbReference>
<dbReference type="OrthoDB" id="9807064at2"/>
<dbReference type="CDD" id="cd16442">
    <property type="entry name" value="BPL"/>
    <property type="match status" value="1"/>
</dbReference>
<organism evidence="3 4">
    <name type="scientific">Granulosicoccus antarcticus IMCC3135</name>
    <dbReference type="NCBI Taxonomy" id="1192854"/>
    <lineage>
        <taxon>Bacteria</taxon>
        <taxon>Pseudomonadati</taxon>
        <taxon>Pseudomonadota</taxon>
        <taxon>Gammaproteobacteria</taxon>
        <taxon>Chromatiales</taxon>
        <taxon>Granulosicoccaceae</taxon>
        <taxon>Granulosicoccus</taxon>
    </lineage>
</organism>
<evidence type="ECO:0000313" key="4">
    <source>
        <dbReference type="Proteomes" id="UP000250079"/>
    </source>
</evidence>
<dbReference type="InterPro" id="IPR045864">
    <property type="entry name" value="aa-tRNA-synth_II/BPL/LPL"/>
</dbReference>
<name>A0A2Z2NYD2_9GAMM</name>
<evidence type="ECO:0000256" key="1">
    <source>
        <dbReference type="ARBA" id="ARBA00022598"/>
    </source>
</evidence>
<dbReference type="EMBL" id="CP018632">
    <property type="protein sequence ID" value="ASJ76456.1"/>
    <property type="molecule type" value="Genomic_DNA"/>
</dbReference>
<dbReference type="KEGG" id="gai:IMCC3135_32050"/>
<accession>A0A2Z2NYD2</accession>
<dbReference type="Gene3D" id="3.30.930.10">
    <property type="entry name" value="Bira Bifunctional Protein, Domain 2"/>
    <property type="match status" value="1"/>
</dbReference>
<dbReference type="GO" id="GO:0004077">
    <property type="term" value="F:biotin--[biotin carboxyl-carrier protein] ligase activity"/>
    <property type="evidence" value="ECO:0007669"/>
    <property type="project" value="UniProtKB-EC"/>
</dbReference>
<keyword evidence="1 3" id="KW-0436">Ligase</keyword>
<dbReference type="GO" id="GO:0005737">
    <property type="term" value="C:cytoplasm"/>
    <property type="evidence" value="ECO:0007669"/>
    <property type="project" value="TreeGrafter"/>
</dbReference>
<sequence length="282" mass="30663">MSKLPDARLIQNQLHKLGHPNVDVHAFEQLDSTSIWLKDNASILTSTDLDRGRDVNETVHLCVTDWQSAGVGRRGRQWQTRPGNITFSVLAQSLRPASELVGISLVTGIAVAECLADNLGVQPQLKWPNDVLLNGAKLGGLLTELSSVSASAGARRVTQLFTGIGINTLHDDEVLGLGIGATSLEEAMGGRMAPSERDVLLAKMVANVLAEHQRFHESGWTVFSERWAALDWLFDREVLIHRENSTEQAVARGVNEQGALLVERAGEILPLFSGNVSIRPTV</sequence>
<dbReference type="NCBIfam" id="TIGR00121">
    <property type="entry name" value="birA_ligase"/>
    <property type="match status" value="1"/>
</dbReference>
<protein>
    <submittedName>
        <fullName evidence="3">Bifunctional ligase/repressor BirA</fullName>
        <ecNumber evidence="3">6.3.4.15</ecNumber>
    </submittedName>
</protein>
<feature type="domain" description="BPL/LPL catalytic" evidence="2">
    <location>
        <begin position="28"/>
        <end position="213"/>
    </location>
</feature>
<gene>
    <name evidence="3" type="primary">birA</name>
    <name evidence="3" type="ORF">IMCC3135_32050</name>
</gene>
<evidence type="ECO:0000313" key="3">
    <source>
        <dbReference type="EMBL" id="ASJ76456.1"/>
    </source>
</evidence>
<evidence type="ECO:0000259" key="2">
    <source>
        <dbReference type="PROSITE" id="PS51733"/>
    </source>
</evidence>
<dbReference type="InterPro" id="IPR004408">
    <property type="entry name" value="Biotin_CoA_COase_ligase"/>
</dbReference>
<dbReference type="InterPro" id="IPR008988">
    <property type="entry name" value="Transcriptional_repressor_C"/>
</dbReference>
<dbReference type="Pfam" id="PF03099">
    <property type="entry name" value="BPL_LplA_LipB"/>
    <property type="match status" value="1"/>
</dbReference>
<dbReference type="Gene3D" id="2.30.30.100">
    <property type="match status" value="1"/>
</dbReference>
<dbReference type="Proteomes" id="UP000250079">
    <property type="component" value="Chromosome"/>
</dbReference>
<proteinExistence type="predicted"/>
<dbReference type="SUPFAM" id="SSF50037">
    <property type="entry name" value="C-terminal domain of transcriptional repressors"/>
    <property type="match status" value="1"/>
</dbReference>
<dbReference type="PROSITE" id="PS51733">
    <property type="entry name" value="BPL_LPL_CATALYTIC"/>
    <property type="match status" value="1"/>
</dbReference>
<keyword evidence="4" id="KW-1185">Reference proteome</keyword>
<dbReference type="RefSeq" id="WP_088921227.1">
    <property type="nucleotide sequence ID" value="NZ_CP018632.1"/>
</dbReference>
<dbReference type="InterPro" id="IPR004143">
    <property type="entry name" value="BPL_LPL_catalytic"/>
</dbReference>